<dbReference type="Pfam" id="PF14052">
    <property type="entry name" value="Caps_assemb_Wzi"/>
    <property type="match status" value="1"/>
</dbReference>
<protein>
    <submittedName>
        <fullName evidence="2">Capsule assembly protein Wzi</fullName>
    </submittedName>
</protein>
<dbReference type="AlphaFoldDB" id="A0A1I4U2C0"/>
<evidence type="ECO:0000313" key="2">
    <source>
        <dbReference type="EMBL" id="SFM83065.1"/>
    </source>
</evidence>
<organism evidence="2 3">
    <name type="scientific">Marinobacter pelagius</name>
    <dbReference type="NCBI Taxonomy" id="379482"/>
    <lineage>
        <taxon>Bacteria</taxon>
        <taxon>Pseudomonadati</taxon>
        <taxon>Pseudomonadota</taxon>
        <taxon>Gammaproteobacteria</taxon>
        <taxon>Pseudomonadales</taxon>
        <taxon>Marinobacteraceae</taxon>
        <taxon>Marinobacter</taxon>
    </lineage>
</organism>
<dbReference type="PROSITE" id="PS51257">
    <property type="entry name" value="PROKAR_LIPOPROTEIN"/>
    <property type="match status" value="1"/>
</dbReference>
<name>A0A1I4U2C0_9GAMM</name>
<feature type="chain" id="PRO_5011544181" evidence="1">
    <location>
        <begin position="24"/>
        <end position="498"/>
    </location>
</feature>
<dbReference type="OrthoDB" id="101884at2"/>
<keyword evidence="3" id="KW-1185">Reference proteome</keyword>
<evidence type="ECO:0000256" key="1">
    <source>
        <dbReference type="SAM" id="SignalP"/>
    </source>
</evidence>
<dbReference type="InterPro" id="IPR038636">
    <property type="entry name" value="Wzi_sf"/>
</dbReference>
<dbReference type="RefSeq" id="WP_092000809.1">
    <property type="nucleotide sequence ID" value="NZ_FOUR01000002.1"/>
</dbReference>
<sequence length="498" mass="54544">MPSKHWTLVGGAVACLIASGFTATIQASPWIEPGDTRARFALQKLADRGHFDRTVSTWPVMWSSVAKDINASVTSDATATAGAMAYLRAEQSAQFSDGTRAEITLAGSSEQPLVQGFDGTPKDEGLARLDLQWQGQYWALGLSPTIVANPTDDEEYRYDGSYLAATFGNWVFGAGAIDRWWGPGWQSSLILSNNARPIPAVWLNRKRDLAPSSKWLSWIGPWNFTLFAGQFQDERVINNPKLIGMRFTFRPVQGLDIGLSRAIMFGGEGRPENASTIWDALIGKENGQQGEGLDPGNQLGSADIRYGFALGNQSLGLYAQMMGEDEAGAFPARKSWLLGADWTSGLFNTDQQWFLEYSNTTADDFLGDAMPNVTFEHSVYNTGYRHHGRNLASSFEGDAEAITLGAFQFFDNGTNLSASVSYAELNSDGQVRTVMPDPGVTYFIPAINEKVGVLQLGYGTPLPFGRLELNVRGTDKKIELVGGELDQWSASASWRYRF</sequence>
<evidence type="ECO:0000313" key="3">
    <source>
        <dbReference type="Proteomes" id="UP000199339"/>
    </source>
</evidence>
<dbReference type="EMBL" id="FOUR01000002">
    <property type="protein sequence ID" value="SFM83065.1"/>
    <property type="molecule type" value="Genomic_DNA"/>
</dbReference>
<dbReference type="Proteomes" id="UP000199339">
    <property type="component" value="Unassembled WGS sequence"/>
</dbReference>
<gene>
    <name evidence="2" type="ORF">SAMN04487961_1409</name>
</gene>
<keyword evidence="1" id="KW-0732">Signal</keyword>
<dbReference type="InterPro" id="IPR026950">
    <property type="entry name" value="Caps_assemb_Wzi"/>
</dbReference>
<proteinExistence type="predicted"/>
<dbReference type="Gene3D" id="2.40.160.130">
    <property type="entry name" value="Capsule assembly protein Wzi"/>
    <property type="match status" value="1"/>
</dbReference>
<accession>A0A1I4U2C0</accession>
<reference evidence="3" key="1">
    <citation type="submission" date="2016-10" db="EMBL/GenBank/DDBJ databases">
        <authorList>
            <person name="Varghese N."/>
            <person name="Submissions S."/>
        </authorList>
    </citation>
    <scope>NUCLEOTIDE SEQUENCE [LARGE SCALE GENOMIC DNA]</scope>
    <source>
        <strain evidence="3">CGMCC 1.6775</strain>
    </source>
</reference>
<feature type="signal peptide" evidence="1">
    <location>
        <begin position="1"/>
        <end position="23"/>
    </location>
</feature>